<dbReference type="RefSeq" id="WP_093155690.1">
    <property type="nucleotide sequence ID" value="NZ_FNEK01000020.1"/>
</dbReference>
<dbReference type="EMBL" id="FNEK01000020">
    <property type="protein sequence ID" value="SDJ61869.1"/>
    <property type="molecule type" value="Genomic_DNA"/>
</dbReference>
<reference evidence="1 2" key="1">
    <citation type="submission" date="2016-10" db="EMBL/GenBank/DDBJ databases">
        <authorList>
            <person name="de Groot N.N."/>
        </authorList>
    </citation>
    <scope>NUCLEOTIDE SEQUENCE [LARGE SCALE GENOMIC DNA]</scope>
    <source>
        <strain evidence="1 2">DSM 25294</strain>
    </source>
</reference>
<accession>A0A1G8V7C5</accession>
<dbReference type="AlphaFoldDB" id="A0A1G8V7C5"/>
<proteinExistence type="predicted"/>
<protein>
    <submittedName>
        <fullName evidence="1">Uncharacterized protein</fullName>
    </submittedName>
</protein>
<dbReference type="OrthoDB" id="6167549at2"/>
<sequence>MWFAASEVIWLRSWQMMTGTMSTEEATKMVLEKPFAFVQAAQDAGVSAISGNDPGAITRAAVAPLRKEARDNARRLRN</sequence>
<evidence type="ECO:0000313" key="2">
    <source>
        <dbReference type="Proteomes" id="UP000199382"/>
    </source>
</evidence>
<gene>
    <name evidence="1" type="ORF">SAMN04488026_102098</name>
</gene>
<evidence type="ECO:0000313" key="1">
    <source>
        <dbReference type="EMBL" id="SDJ61869.1"/>
    </source>
</evidence>
<name>A0A1G8V7C5_9RHOB</name>
<dbReference type="Proteomes" id="UP000199382">
    <property type="component" value="Unassembled WGS sequence"/>
</dbReference>
<organism evidence="1 2">
    <name type="scientific">Aliiruegeria lutimaris</name>
    <dbReference type="NCBI Taxonomy" id="571298"/>
    <lineage>
        <taxon>Bacteria</taxon>
        <taxon>Pseudomonadati</taxon>
        <taxon>Pseudomonadota</taxon>
        <taxon>Alphaproteobacteria</taxon>
        <taxon>Rhodobacterales</taxon>
        <taxon>Roseobacteraceae</taxon>
        <taxon>Aliiruegeria</taxon>
    </lineage>
</organism>
<keyword evidence="2" id="KW-1185">Reference proteome</keyword>